<dbReference type="Gene3D" id="3.50.50.60">
    <property type="entry name" value="FAD/NAD(P)-binding domain"/>
    <property type="match status" value="1"/>
</dbReference>
<evidence type="ECO:0000313" key="4">
    <source>
        <dbReference type="Proteomes" id="UP000431269"/>
    </source>
</evidence>
<dbReference type="GO" id="GO:0005737">
    <property type="term" value="C:cytoplasm"/>
    <property type="evidence" value="ECO:0007669"/>
    <property type="project" value="TreeGrafter"/>
</dbReference>
<dbReference type="PANTHER" id="PTHR13847">
    <property type="entry name" value="SARCOSINE DEHYDROGENASE-RELATED"/>
    <property type="match status" value="1"/>
</dbReference>
<dbReference type="Gene3D" id="3.30.9.10">
    <property type="entry name" value="D-Amino Acid Oxidase, subunit A, domain 2"/>
    <property type="match status" value="1"/>
</dbReference>
<evidence type="ECO:0000313" key="3">
    <source>
        <dbReference type="EMBL" id="QGZ96617.1"/>
    </source>
</evidence>
<evidence type="ECO:0000256" key="1">
    <source>
        <dbReference type="ARBA" id="ARBA00023002"/>
    </source>
</evidence>
<dbReference type="Pfam" id="PF01266">
    <property type="entry name" value="DAO"/>
    <property type="match status" value="1"/>
</dbReference>
<dbReference type="InterPro" id="IPR036188">
    <property type="entry name" value="FAD/NAD-bd_sf"/>
</dbReference>
<name>A0A6I6MV27_9CAUL</name>
<feature type="domain" description="FAD dependent oxidoreductase" evidence="2">
    <location>
        <begin position="4"/>
        <end position="356"/>
    </location>
</feature>
<reference evidence="4" key="1">
    <citation type="submission" date="2019-12" db="EMBL/GenBank/DDBJ databases">
        <title>Complete genome of Terracaulis silvestris 0127_4.</title>
        <authorList>
            <person name="Vieira S."/>
            <person name="Riedel T."/>
            <person name="Sproer C."/>
            <person name="Pascual J."/>
            <person name="Boedeker C."/>
            <person name="Overmann J."/>
        </authorList>
    </citation>
    <scope>NUCLEOTIDE SEQUENCE [LARGE SCALE GENOMIC DNA]</scope>
    <source>
        <strain evidence="4">0127_4</strain>
    </source>
</reference>
<dbReference type="GO" id="GO:0043799">
    <property type="term" value="F:glycine oxidase activity"/>
    <property type="evidence" value="ECO:0007669"/>
    <property type="project" value="UniProtKB-EC"/>
</dbReference>
<dbReference type="InterPro" id="IPR006076">
    <property type="entry name" value="FAD-dep_OxRdtase"/>
</dbReference>
<dbReference type="AlphaFoldDB" id="A0A6I6MV27"/>
<keyword evidence="4" id="KW-1185">Reference proteome</keyword>
<dbReference type="SUPFAM" id="SSF51905">
    <property type="entry name" value="FAD/NAD(P)-binding domain"/>
    <property type="match status" value="1"/>
</dbReference>
<dbReference type="RefSeq" id="WP_158767396.1">
    <property type="nucleotide sequence ID" value="NZ_CP047045.1"/>
</dbReference>
<dbReference type="KEGG" id="tsv:DSM104635_03477"/>
<dbReference type="EMBL" id="CP047045">
    <property type="protein sequence ID" value="QGZ96617.1"/>
    <property type="molecule type" value="Genomic_DNA"/>
</dbReference>
<organism evidence="3 4">
    <name type="scientific">Terricaulis silvestris</name>
    <dbReference type="NCBI Taxonomy" id="2686094"/>
    <lineage>
        <taxon>Bacteria</taxon>
        <taxon>Pseudomonadati</taxon>
        <taxon>Pseudomonadota</taxon>
        <taxon>Alphaproteobacteria</taxon>
        <taxon>Caulobacterales</taxon>
        <taxon>Caulobacteraceae</taxon>
        <taxon>Terricaulis</taxon>
    </lineage>
</organism>
<protein>
    <submittedName>
        <fullName evidence="3">Glycine oxidase</fullName>
        <ecNumber evidence="3">1.4.3.19</ecNumber>
    </submittedName>
</protein>
<sequence>MAFDAVIAGGGIIGCCAAQALCDIGCRVMIVEARENLLTATSAAGFGSLTPFSDPFFDGDIAEFANQSVRLYRNNIVPEFARHSRLDFVDEGLLQLFASMDDLEESRSAAKGCAGALRGPNPLSRMEVLALEPALRGDFAGALLYDEPWIDLEQLLQSVKDRLARNPKCTIKLKTRVDSVDTDASAVCLDTGERVAAGEIVLATGLGETAVLGFPRPEMEWIRGEGLRVRLPADSPHLLRHVYHGKGFVTPRMDGTCLLGSTYVLEEPRSIGETDRAKESIRATTEADVTEACAAFLPQVRRSEVLRRWSGWRPRSRDHFPILGRLVEGEGPILALGFLGLGVTMAPRVGQVVAEMVATGTTAAIPSRMLAARFNQIDTRPPGSGVKPV</sequence>
<gene>
    <name evidence="3" type="primary">thiO</name>
    <name evidence="3" type="ORF">DSM104635_03477</name>
</gene>
<dbReference type="Proteomes" id="UP000431269">
    <property type="component" value="Chromosome"/>
</dbReference>
<dbReference type="EC" id="1.4.3.19" evidence="3"/>
<evidence type="ECO:0000259" key="2">
    <source>
        <dbReference type="Pfam" id="PF01266"/>
    </source>
</evidence>
<proteinExistence type="predicted"/>
<dbReference type="SUPFAM" id="SSF54373">
    <property type="entry name" value="FAD-linked reductases, C-terminal domain"/>
    <property type="match status" value="1"/>
</dbReference>
<keyword evidence="1 3" id="KW-0560">Oxidoreductase</keyword>
<accession>A0A6I6MV27</accession>